<evidence type="ECO:0000256" key="4">
    <source>
        <dbReference type="ARBA" id="ARBA00022490"/>
    </source>
</evidence>
<dbReference type="Pfam" id="PF16577">
    <property type="entry name" value="UBA_5"/>
    <property type="match status" value="1"/>
</dbReference>
<evidence type="ECO:0000313" key="14">
    <source>
        <dbReference type="Proteomes" id="UP000437017"/>
    </source>
</evidence>
<dbReference type="SUPFAM" id="SSF57850">
    <property type="entry name" value="RING/U-box"/>
    <property type="match status" value="1"/>
</dbReference>
<dbReference type="InterPro" id="IPR009060">
    <property type="entry name" value="UBA-like_sf"/>
</dbReference>
<keyword evidence="5" id="KW-0479">Metal-binding</keyword>
<dbReference type="OrthoDB" id="441278at2759"/>
<feature type="region of interest" description="Disordered" evidence="10">
    <location>
        <begin position="376"/>
        <end position="424"/>
    </location>
</feature>
<evidence type="ECO:0000256" key="5">
    <source>
        <dbReference type="ARBA" id="ARBA00022723"/>
    </source>
</evidence>
<dbReference type="GO" id="GO:0035973">
    <property type="term" value="P:aggrephagy"/>
    <property type="evidence" value="ECO:0007669"/>
    <property type="project" value="TreeGrafter"/>
</dbReference>
<protein>
    <recommendedName>
        <fullName evidence="15">ZZ-type domain-containing protein</fullName>
    </recommendedName>
</protein>
<comment type="caution">
    <text evidence="13">The sequence shown here is derived from an EMBL/GenBank/DDBJ whole genome shotgun (WGS) entry which is preliminary data.</text>
</comment>
<name>A0A643BQ77_BALPH</name>
<dbReference type="GO" id="GO:0000423">
    <property type="term" value="P:mitophagy"/>
    <property type="evidence" value="ECO:0007669"/>
    <property type="project" value="TreeGrafter"/>
</dbReference>
<comment type="subcellular location">
    <subcellularLocation>
        <location evidence="2">Cytoplasm</location>
        <location evidence="2">Myofibril</location>
        <location evidence="2">Sarcomere</location>
    </subcellularLocation>
    <subcellularLocation>
        <location evidence="3">Cytoplasmic vesicle</location>
        <location evidence="3">Autophagosome</location>
    </subcellularLocation>
    <subcellularLocation>
        <location evidence="1">Nucleus</location>
    </subcellularLocation>
</comment>
<evidence type="ECO:0000256" key="3">
    <source>
        <dbReference type="ARBA" id="ARBA00004419"/>
    </source>
</evidence>
<accession>A0A643BQ77</accession>
<keyword evidence="14" id="KW-1185">Reference proteome</keyword>
<dbReference type="GO" id="GO:0008270">
    <property type="term" value="F:zinc ion binding"/>
    <property type="evidence" value="ECO:0007669"/>
    <property type="project" value="UniProtKB-KW"/>
</dbReference>
<feature type="compositionally biased region" description="Basic and acidic residues" evidence="10">
    <location>
        <begin position="381"/>
        <end position="391"/>
    </location>
</feature>
<dbReference type="Pfam" id="PF00569">
    <property type="entry name" value="ZZ"/>
    <property type="match status" value="1"/>
</dbReference>
<feature type="compositionally biased region" description="Polar residues" evidence="10">
    <location>
        <begin position="395"/>
        <end position="417"/>
    </location>
</feature>
<evidence type="ECO:0000256" key="8">
    <source>
        <dbReference type="ARBA" id="ARBA00023242"/>
    </source>
</evidence>
<dbReference type="GO" id="GO:0005634">
    <property type="term" value="C:nucleus"/>
    <property type="evidence" value="ECO:0007669"/>
    <property type="project" value="UniProtKB-SubCell"/>
</dbReference>
<dbReference type="GO" id="GO:0005080">
    <property type="term" value="F:protein kinase C binding"/>
    <property type="evidence" value="ECO:0007669"/>
    <property type="project" value="TreeGrafter"/>
</dbReference>
<evidence type="ECO:0000259" key="12">
    <source>
        <dbReference type="PROSITE" id="PS50135"/>
    </source>
</evidence>
<evidence type="ECO:0000259" key="11">
    <source>
        <dbReference type="PROSITE" id="PS50030"/>
    </source>
</evidence>
<dbReference type="InterPro" id="IPR000270">
    <property type="entry name" value="PB1_dom"/>
</dbReference>
<organism evidence="13 14">
    <name type="scientific">Balaenoptera physalus</name>
    <name type="common">Fin whale</name>
    <name type="synonym">Balaena physalus</name>
    <dbReference type="NCBI Taxonomy" id="9770"/>
    <lineage>
        <taxon>Eukaryota</taxon>
        <taxon>Metazoa</taxon>
        <taxon>Chordata</taxon>
        <taxon>Craniata</taxon>
        <taxon>Vertebrata</taxon>
        <taxon>Euteleostomi</taxon>
        <taxon>Mammalia</taxon>
        <taxon>Eutheria</taxon>
        <taxon>Laurasiatheria</taxon>
        <taxon>Artiodactyla</taxon>
        <taxon>Whippomorpha</taxon>
        <taxon>Cetacea</taxon>
        <taxon>Mysticeti</taxon>
        <taxon>Balaenopteridae</taxon>
        <taxon>Balaenoptera</taxon>
    </lineage>
</organism>
<dbReference type="InterPro" id="IPR043145">
    <property type="entry name" value="Znf_ZZ_sf"/>
</dbReference>
<dbReference type="Pfam" id="PF00564">
    <property type="entry name" value="PB1"/>
    <property type="match status" value="1"/>
</dbReference>
<dbReference type="GO" id="GO:0007032">
    <property type="term" value="P:endosome organization"/>
    <property type="evidence" value="ECO:0007669"/>
    <property type="project" value="TreeGrafter"/>
</dbReference>
<evidence type="ECO:0000256" key="6">
    <source>
        <dbReference type="ARBA" id="ARBA00022771"/>
    </source>
</evidence>
<feature type="domain" description="ZZ-type" evidence="12">
    <location>
        <begin position="109"/>
        <end position="159"/>
    </location>
</feature>
<proteinExistence type="predicted"/>
<dbReference type="GO" id="GO:0030017">
    <property type="term" value="C:sarcomere"/>
    <property type="evidence" value="ECO:0007669"/>
    <property type="project" value="UniProtKB-SubCell"/>
</dbReference>
<dbReference type="PANTHER" id="PTHR15090">
    <property type="entry name" value="SEQUESTOSOME 1-RELATED"/>
    <property type="match status" value="1"/>
</dbReference>
<dbReference type="GO" id="GO:0070530">
    <property type="term" value="F:K63-linked polyubiquitin modification-dependent protein binding"/>
    <property type="evidence" value="ECO:0007669"/>
    <property type="project" value="TreeGrafter"/>
</dbReference>
<dbReference type="PROSITE" id="PS01357">
    <property type="entry name" value="ZF_ZZ_1"/>
    <property type="match status" value="1"/>
</dbReference>
<dbReference type="Gene3D" id="1.10.8.10">
    <property type="entry name" value="DNA helicase RuvA subunit, C-terminal domain"/>
    <property type="match status" value="1"/>
</dbReference>
<dbReference type="PROSITE" id="PS50135">
    <property type="entry name" value="ZF_ZZ_2"/>
    <property type="match status" value="1"/>
</dbReference>
<dbReference type="SMART" id="SM00165">
    <property type="entry name" value="UBA"/>
    <property type="match status" value="1"/>
</dbReference>
<feature type="domain" description="UBA" evidence="11">
    <location>
        <begin position="484"/>
        <end position="529"/>
    </location>
</feature>
<dbReference type="Proteomes" id="UP000437017">
    <property type="component" value="Unassembled WGS sequence"/>
</dbReference>
<reference evidence="13 14" key="1">
    <citation type="journal article" date="2019" name="PLoS ONE">
        <title>Genomic analyses reveal an absence of contemporary introgressive admixture between fin whales and blue whales, despite known hybrids.</title>
        <authorList>
            <person name="Westbury M.V."/>
            <person name="Petersen B."/>
            <person name="Lorenzen E.D."/>
        </authorList>
    </citation>
    <scope>NUCLEOTIDE SEQUENCE [LARGE SCALE GENOMIC DNA]</scope>
    <source>
        <strain evidence="13">FinWhale-01</strain>
    </source>
</reference>
<sequence length="535" mass="57925">MGSLASALLSPGSDKRASVYSPASAPFVLASALFSRWCPTEKPWVLTCCLLNNLDEDGDLVAFSSDEELKMAMSYVKDDIFRIYIKEKKECRRDHRPPCAQEVPRNMVHPNVICDGCNGPVVGTRYKCSVCPDYDLCSVCEGKGMHREHSKLAFPSPFGHPSEGFSHSRWLRKLKHGHFGWPGWEMGPPGNWSPRPPRVGDAHPGPAAESASGPSEDPSVNFLKNVGESVAAALSPLGIEVDIDVEHGGKRSRLTPTSPGSSSPEEKCSSQPSSCCSNPSKPDGDVEGMAQSLVEQVNKITLESGGQPEASTLPRHPQVVAAQSFSQHPKHSPSLALTQPEGPISVAGLWSGGLLSLSLCSWGVLFQEQMESDNCSGGDDDWTHLSSKEVDPSTGELQSLQMPESEGPSSLDPSQEGPTGLKEAALYPHLPPGKRFQVFCISIFSVQSILSVAFSNTERHYLLYCMACLLTDSFSWLSLLSLAEADPRLIESLSQMLSMGFSDEGGWLTRLLQTKDYDIGAALDTIQYSKHPPPL</sequence>
<dbReference type="CDD" id="cd14320">
    <property type="entry name" value="UBA_SQSTM"/>
    <property type="match status" value="1"/>
</dbReference>
<dbReference type="CDD" id="cd02340">
    <property type="entry name" value="ZZ_NBR1_like"/>
    <property type="match status" value="1"/>
</dbReference>
<evidence type="ECO:0000256" key="2">
    <source>
        <dbReference type="ARBA" id="ARBA00004204"/>
    </source>
</evidence>
<dbReference type="Gene3D" id="3.10.20.90">
    <property type="entry name" value="Phosphatidylinositol 3-kinase Catalytic Subunit, Chain A, domain 1"/>
    <property type="match status" value="1"/>
</dbReference>
<dbReference type="SMART" id="SM00291">
    <property type="entry name" value="ZnF_ZZ"/>
    <property type="match status" value="1"/>
</dbReference>
<dbReference type="InterPro" id="IPR000433">
    <property type="entry name" value="Znf_ZZ"/>
</dbReference>
<gene>
    <name evidence="13" type="ORF">E2I00_018392</name>
</gene>
<dbReference type="PROSITE" id="PS50030">
    <property type="entry name" value="UBA"/>
    <property type="match status" value="1"/>
</dbReference>
<feature type="region of interest" description="Disordered" evidence="10">
    <location>
        <begin position="248"/>
        <end position="287"/>
    </location>
</feature>
<evidence type="ECO:0000256" key="10">
    <source>
        <dbReference type="SAM" id="MobiDB-lite"/>
    </source>
</evidence>
<evidence type="ECO:0008006" key="15">
    <source>
        <dbReference type="Google" id="ProtNLM"/>
    </source>
</evidence>
<feature type="region of interest" description="Disordered" evidence="10">
    <location>
        <begin position="190"/>
        <end position="220"/>
    </location>
</feature>
<keyword evidence="8" id="KW-0539">Nucleus</keyword>
<dbReference type="InterPro" id="IPR052260">
    <property type="entry name" value="Autophagy_Rcpt_SigReg"/>
</dbReference>
<dbReference type="SUPFAM" id="SSF46934">
    <property type="entry name" value="UBA-like"/>
    <property type="match status" value="1"/>
</dbReference>
<keyword evidence="6 9" id="KW-0863">Zinc-finger</keyword>
<dbReference type="PANTHER" id="PTHR15090:SF0">
    <property type="entry name" value="SEQUESTOSOME-1"/>
    <property type="match status" value="1"/>
</dbReference>
<dbReference type="InterPro" id="IPR033741">
    <property type="entry name" value="SQSTM_UBA"/>
</dbReference>
<evidence type="ECO:0000256" key="7">
    <source>
        <dbReference type="ARBA" id="ARBA00022833"/>
    </source>
</evidence>
<keyword evidence="4" id="KW-0963">Cytoplasm</keyword>
<dbReference type="FunFam" id="3.30.60.90:FF:000012">
    <property type="entry name" value="Sequestosome 1"/>
    <property type="match status" value="1"/>
</dbReference>
<keyword evidence="7" id="KW-0862">Zinc</keyword>
<evidence type="ECO:0000256" key="1">
    <source>
        <dbReference type="ARBA" id="ARBA00004123"/>
    </source>
</evidence>
<evidence type="ECO:0000256" key="9">
    <source>
        <dbReference type="PROSITE-ProRule" id="PRU00228"/>
    </source>
</evidence>
<dbReference type="GO" id="GO:0044753">
    <property type="term" value="C:amphisome"/>
    <property type="evidence" value="ECO:0007669"/>
    <property type="project" value="TreeGrafter"/>
</dbReference>
<dbReference type="InterPro" id="IPR015940">
    <property type="entry name" value="UBA"/>
</dbReference>
<dbReference type="SUPFAM" id="SSF54277">
    <property type="entry name" value="CAD &amp; PB1 domains"/>
    <property type="match status" value="1"/>
</dbReference>
<dbReference type="EMBL" id="SGJD01006509">
    <property type="protein sequence ID" value="KAB0389785.1"/>
    <property type="molecule type" value="Genomic_DNA"/>
</dbReference>
<dbReference type="FunFam" id="1.10.8.10:FF:000034">
    <property type="entry name" value="Sequestosome 1"/>
    <property type="match status" value="1"/>
</dbReference>
<dbReference type="Gene3D" id="3.30.60.90">
    <property type="match status" value="1"/>
</dbReference>
<dbReference type="AlphaFoldDB" id="A0A643BQ77"/>
<feature type="compositionally biased region" description="Low complexity" evidence="10">
    <location>
        <begin position="254"/>
        <end position="281"/>
    </location>
</feature>
<evidence type="ECO:0000313" key="13">
    <source>
        <dbReference type="EMBL" id="KAB0389785.1"/>
    </source>
</evidence>
<dbReference type="GO" id="GO:0016235">
    <property type="term" value="C:aggresome"/>
    <property type="evidence" value="ECO:0007669"/>
    <property type="project" value="TreeGrafter"/>
</dbReference>